<reference evidence="5 6" key="1">
    <citation type="submission" date="2018-10" db="EMBL/GenBank/DDBJ databases">
        <title>Anaerotruncus faecis sp. nov., isolated from human feces.</title>
        <authorList>
            <person name="Wang Y.-J."/>
        </authorList>
    </citation>
    <scope>NUCLEOTIDE SEQUENCE [LARGE SCALE GENOMIC DNA]</scope>
    <source>
        <strain evidence="5 6">22A2-44</strain>
    </source>
</reference>
<dbReference type="SMART" id="SM00866">
    <property type="entry name" value="UTRA"/>
    <property type="match status" value="1"/>
</dbReference>
<dbReference type="PANTHER" id="PTHR44846">
    <property type="entry name" value="MANNOSYL-D-GLYCERATE TRANSPORT/METABOLISM SYSTEM REPRESSOR MNGR-RELATED"/>
    <property type="match status" value="1"/>
</dbReference>
<dbReference type="InterPro" id="IPR028978">
    <property type="entry name" value="Chorismate_lyase_/UTRA_dom_sf"/>
</dbReference>
<feature type="domain" description="HTH gntR-type" evidence="4">
    <location>
        <begin position="1"/>
        <end position="55"/>
    </location>
</feature>
<dbReference type="Proteomes" id="UP000276301">
    <property type="component" value="Unassembled WGS sequence"/>
</dbReference>
<dbReference type="PRINTS" id="PR00035">
    <property type="entry name" value="HTHGNTR"/>
</dbReference>
<comment type="caution">
    <text evidence="5">The sequence shown here is derived from an EMBL/GenBank/DDBJ whole genome shotgun (WGS) entry which is preliminary data.</text>
</comment>
<protein>
    <submittedName>
        <fullName evidence="5">GntR family transcriptional regulator</fullName>
    </submittedName>
</protein>
<dbReference type="InterPro" id="IPR000524">
    <property type="entry name" value="Tscrpt_reg_HTH_GntR"/>
</dbReference>
<dbReference type="CDD" id="cd07377">
    <property type="entry name" value="WHTH_GntR"/>
    <property type="match status" value="1"/>
</dbReference>
<dbReference type="InterPro" id="IPR036388">
    <property type="entry name" value="WH-like_DNA-bd_sf"/>
</dbReference>
<evidence type="ECO:0000256" key="2">
    <source>
        <dbReference type="ARBA" id="ARBA00023125"/>
    </source>
</evidence>
<dbReference type="InterPro" id="IPR011663">
    <property type="entry name" value="UTRA"/>
</dbReference>
<evidence type="ECO:0000256" key="3">
    <source>
        <dbReference type="ARBA" id="ARBA00023163"/>
    </source>
</evidence>
<dbReference type="PANTHER" id="PTHR44846:SF1">
    <property type="entry name" value="MANNOSYL-D-GLYCERATE TRANSPORT_METABOLISM SYSTEM REPRESSOR MNGR-RELATED"/>
    <property type="match status" value="1"/>
</dbReference>
<dbReference type="Pfam" id="PF07702">
    <property type="entry name" value="UTRA"/>
    <property type="match status" value="1"/>
</dbReference>
<keyword evidence="2" id="KW-0238">DNA-binding</keyword>
<evidence type="ECO:0000313" key="6">
    <source>
        <dbReference type="Proteomes" id="UP000276301"/>
    </source>
</evidence>
<keyword evidence="6" id="KW-1185">Reference proteome</keyword>
<keyword evidence="3" id="KW-0804">Transcription</keyword>
<dbReference type="SUPFAM" id="SSF64288">
    <property type="entry name" value="Chorismate lyase-like"/>
    <property type="match status" value="1"/>
</dbReference>
<evidence type="ECO:0000259" key="4">
    <source>
        <dbReference type="PROSITE" id="PS50949"/>
    </source>
</evidence>
<dbReference type="EMBL" id="RCHT01000005">
    <property type="protein sequence ID" value="RLL12824.1"/>
    <property type="molecule type" value="Genomic_DNA"/>
</dbReference>
<dbReference type="Gene3D" id="1.10.10.10">
    <property type="entry name" value="Winged helix-like DNA-binding domain superfamily/Winged helix DNA-binding domain"/>
    <property type="match status" value="1"/>
</dbReference>
<dbReference type="Pfam" id="PF00392">
    <property type="entry name" value="GntR"/>
    <property type="match status" value="1"/>
</dbReference>
<dbReference type="PROSITE" id="PS50949">
    <property type="entry name" value="HTH_GNTR"/>
    <property type="match status" value="1"/>
</dbReference>
<dbReference type="AlphaFoldDB" id="A0A498D050"/>
<dbReference type="GO" id="GO:0003700">
    <property type="term" value="F:DNA-binding transcription factor activity"/>
    <property type="evidence" value="ECO:0007669"/>
    <property type="project" value="InterPro"/>
</dbReference>
<accession>A0A498D050</accession>
<dbReference type="SUPFAM" id="SSF46785">
    <property type="entry name" value="Winged helix' DNA-binding domain"/>
    <property type="match status" value="1"/>
</dbReference>
<sequence length="217" mass="24913">MNSGCWKPHDKILPERELCALYGVSRITVRDTLKRLEEDGYIYRKQGRGTFVAVRQIEQKLTKLYSLREEFAAKGIPHTNRILSFETVAADEALARSLLISPGDRVYKLVRCLYARSQPYTVETSFIPAAVYPGMTRELIREHGLYGSMQTYNIIPQRAVEKLRLVQVSAEDAELLLIKPKESAIQIERTTFSGERCIEYTINIIKGDFFVYTVELK</sequence>
<dbReference type="GO" id="GO:0045892">
    <property type="term" value="P:negative regulation of DNA-templated transcription"/>
    <property type="evidence" value="ECO:0007669"/>
    <property type="project" value="TreeGrafter"/>
</dbReference>
<dbReference type="SMART" id="SM00345">
    <property type="entry name" value="HTH_GNTR"/>
    <property type="match status" value="1"/>
</dbReference>
<evidence type="ECO:0000313" key="5">
    <source>
        <dbReference type="EMBL" id="RLL12824.1"/>
    </source>
</evidence>
<proteinExistence type="predicted"/>
<dbReference type="GO" id="GO:0003677">
    <property type="term" value="F:DNA binding"/>
    <property type="evidence" value="ECO:0007669"/>
    <property type="project" value="UniProtKB-KW"/>
</dbReference>
<dbReference type="InterPro" id="IPR050679">
    <property type="entry name" value="Bact_HTH_transcr_reg"/>
</dbReference>
<name>A0A498D050_9FIRM</name>
<evidence type="ECO:0000256" key="1">
    <source>
        <dbReference type="ARBA" id="ARBA00023015"/>
    </source>
</evidence>
<gene>
    <name evidence="5" type="ORF">D4A47_04985</name>
</gene>
<dbReference type="InterPro" id="IPR036390">
    <property type="entry name" value="WH_DNA-bd_sf"/>
</dbReference>
<keyword evidence="1" id="KW-0805">Transcription regulation</keyword>
<dbReference type="Gene3D" id="3.40.1410.10">
    <property type="entry name" value="Chorismate lyase-like"/>
    <property type="match status" value="1"/>
</dbReference>
<organism evidence="5 6">
    <name type="scientific">Anaerotruncus massiliensis</name>
    <name type="common">ex Liu et al. 2021</name>
    <dbReference type="NCBI Taxonomy" id="2321404"/>
    <lineage>
        <taxon>Bacteria</taxon>
        <taxon>Bacillati</taxon>
        <taxon>Bacillota</taxon>
        <taxon>Clostridia</taxon>
        <taxon>Eubacteriales</taxon>
        <taxon>Oscillospiraceae</taxon>
        <taxon>Anaerotruncus</taxon>
    </lineage>
</organism>